<evidence type="ECO:0008006" key="2">
    <source>
        <dbReference type="Google" id="ProtNLM"/>
    </source>
</evidence>
<sequence>MDHPRLATTTPYPDETYERLKYRRIDHGILAETGPERIGNGFYVLLCNGGTVRFTGPRNRTELSEDDLLMLTPGVTGLIDTCGTAGDTDLLYIAPKFFDSLPDGQPLYQQLTWLRGDGDMPFLHLDAGQA</sequence>
<name>K1S433_9ZZZZ</name>
<dbReference type="AlphaFoldDB" id="K1S433"/>
<comment type="caution">
    <text evidence="1">The sequence shown here is derived from an EMBL/GenBank/DDBJ whole genome shotgun (WGS) entry which is preliminary data.</text>
</comment>
<gene>
    <name evidence="1" type="ORF">LEA_18035</name>
</gene>
<evidence type="ECO:0000313" key="1">
    <source>
        <dbReference type="EMBL" id="EKC50154.1"/>
    </source>
</evidence>
<proteinExistence type="predicted"/>
<feature type="non-terminal residue" evidence="1">
    <location>
        <position position="130"/>
    </location>
</feature>
<accession>K1S433</accession>
<organism evidence="1">
    <name type="scientific">human gut metagenome</name>
    <dbReference type="NCBI Taxonomy" id="408170"/>
    <lineage>
        <taxon>unclassified sequences</taxon>
        <taxon>metagenomes</taxon>
        <taxon>organismal metagenomes</taxon>
    </lineage>
</organism>
<reference evidence="1" key="1">
    <citation type="journal article" date="2013" name="Environ. Microbiol.">
        <title>Microbiota from the distal guts of lean and obese adolescents exhibit partial functional redundancy besides clear differences in community structure.</title>
        <authorList>
            <person name="Ferrer M."/>
            <person name="Ruiz A."/>
            <person name="Lanza F."/>
            <person name="Haange S.B."/>
            <person name="Oberbach A."/>
            <person name="Till H."/>
            <person name="Bargiela R."/>
            <person name="Campoy C."/>
            <person name="Segura M.T."/>
            <person name="Richter M."/>
            <person name="von Bergen M."/>
            <person name="Seifert J."/>
            <person name="Suarez A."/>
        </authorList>
    </citation>
    <scope>NUCLEOTIDE SEQUENCE</scope>
</reference>
<dbReference type="EMBL" id="AJWY01012362">
    <property type="protein sequence ID" value="EKC50154.1"/>
    <property type="molecule type" value="Genomic_DNA"/>
</dbReference>
<protein>
    <recommendedName>
        <fullName evidence="2">AraC family transcriptional regulator</fullName>
    </recommendedName>
</protein>